<proteinExistence type="predicted"/>
<dbReference type="InterPro" id="IPR006148">
    <property type="entry name" value="Glc/Gal-6P_isomerase"/>
</dbReference>
<reference evidence="3 6" key="2">
    <citation type="submission" date="2019-07" db="EMBL/GenBank/DDBJ databases">
        <title>antibiotic susceptibility of plant-derived lactic acid bacteria.</title>
        <authorList>
            <person name="Sugiyama M."/>
            <person name="Noda M."/>
        </authorList>
    </citation>
    <scope>NUCLEOTIDE SEQUENCE [LARGE SCALE GENOMIC DNA]</scope>
    <source>
        <strain evidence="3 6">15-1A</strain>
    </source>
</reference>
<dbReference type="PANTHER" id="PTHR42892:SF1">
    <property type="entry name" value="GLUCOSAMINE-6-PHOSPHATE ISOMERASE"/>
    <property type="match status" value="1"/>
</dbReference>
<dbReference type="GO" id="GO:0006044">
    <property type="term" value="P:N-acetylglucosamine metabolic process"/>
    <property type="evidence" value="ECO:0007669"/>
    <property type="project" value="InterPro"/>
</dbReference>
<dbReference type="RefSeq" id="WP_010734607.1">
    <property type="nucleotide sequence ID" value="NZ_AP019810.1"/>
</dbReference>
<dbReference type="EMBL" id="MSTR01000007">
    <property type="protein sequence ID" value="ONN43089.1"/>
    <property type="molecule type" value="Genomic_DNA"/>
</dbReference>
<gene>
    <name evidence="4" type="ORF">BTN92_08450</name>
    <name evidence="3" type="ORF">EM151A_0990</name>
</gene>
<dbReference type="Proteomes" id="UP000509460">
    <property type="component" value="Chromosome"/>
</dbReference>
<dbReference type="Pfam" id="PF01182">
    <property type="entry name" value="Glucosamine_iso"/>
    <property type="match status" value="1"/>
</dbReference>
<dbReference type="InterPro" id="IPR004547">
    <property type="entry name" value="Glucosamine6P_isomerase"/>
</dbReference>
<accession>A0A1V2UI98</accession>
<dbReference type="EMBL" id="AP019810">
    <property type="protein sequence ID" value="BBM14228.1"/>
    <property type="molecule type" value="Genomic_DNA"/>
</dbReference>
<dbReference type="PROSITE" id="PS01161">
    <property type="entry name" value="GLC_GALNAC_ISOMERASE"/>
    <property type="match status" value="1"/>
</dbReference>
<dbReference type="SUPFAM" id="SSF100950">
    <property type="entry name" value="NagB/RpiA/CoA transferase-like"/>
    <property type="match status" value="1"/>
</dbReference>
<dbReference type="PANTHER" id="PTHR42892">
    <property type="entry name" value="GLUCOSAMINE-6-PHOSPHATE DEAMINASE-LIKE PROTEIN BT_0258-RELATED"/>
    <property type="match status" value="1"/>
</dbReference>
<dbReference type="InterPro" id="IPR018321">
    <property type="entry name" value="Glucosamine6P_isomerase_CS"/>
</dbReference>
<protein>
    <submittedName>
        <fullName evidence="4">Glucosamine-6-phosphate deaminase</fullName>
    </submittedName>
</protein>
<dbReference type="NCBIfam" id="NF009022">
    <property type="entry name" value="PRK12358.1"/>
    <property type="match status" value="1"/>
</dbReference>
<evidence type="ECO:0000313" key="3">
    <source>
        <dbReference type="EMBL" id="BBM14228.1"/>
    </source>
</evidence>
<dbReference type="InterPro" id="IPR037171">
    <property type="entry name" value="NagB/RpiA_transferase-like"/>
</dbReference>
<dbReference type="Proteomes" id="UP000189299">
    <property type="component" value="Unassembled WGS sequence"/>
</dbReference>
<evidence type="ECO:0000313" key="4">
    <source>
        <dbReference type="EMBL" id="ONN43089.1"/>
    </source>
</evidence>
<evidence type="ECO:0000313" key="5">
    <source>
        <dbReference type="Proteomes" id="UP000189299"/>
    </source>
</evidence>
<dbReference type="GO" id="GO:0005975">
    <property type="term" value="P:carbohydrate metabolic process"/>
    <property type="evidence" value="ECO:0007669"/>
    <property type="project" value="InterPro"/>
</dbReference>
<reference evidence="4 5" key="1">
    <citation type="submission" date="2016-12" db="EMBL/GenBank/DDBJ databases">
        <authorList>
            <person name="Song W.-J."/>
            <person name="Kurnit D.M."/>
        </authorList>
    </citation>
    <scope>NUCLEOTIDE SEQUENCE [LARGE SCALE GENOMIC DNA]</scope>
    <source>
        <strain evidence="4 5">CGB1038-1_S1</strain>
    </source>
</reference>
<evidence type="ECO:0000256" key="1">
    <source>
        <dbReference type="ARBA" id="ARBA00023277"/>
    </source>
</evidence>
<dbReference type="AlphaFoldDB" id="A0A1V2UI98"/>
<dbReference type="InterPro" id="IPR052960">
    <property type="entry name" value="GlcN6P_deaminase-like"/>
</dbReference>
<dbReference type="GO" id="GO:0004342">
    <property type="term" value="F:glucosamine-6-phosphate deaminase activity"/>
    <property type="evidence" value="ECO:0007669"/>
    <property type="project" value="InterPro"/>
</dbReference>
<dbReference type="OrthoDB" id="9810967at2"/>
<evidence type="ECO:0000313" key="6">
    <source>
        <dbReference type="Proteomes" id="UP000509460"/>
    </source>
</evidence>
<name>A0A1V2UI98_ENTMU</name>
<dbReference type="CDD" id="cd01399">
    <property type="entry name" value="GlcN6P_deaminase"/>
    <property type="match status" value="1"/>
</dbReference>
<keyword evidence="1" id="KW-0119">Carbohydrate metabolism</keyword>
<sequence length="236" mass="26148">MDLVIAKDYETLSEVTAGIVLEKMLKKKRVNLSLTTGNSPKMAYEILVETLSKLQMDTSMIHYYNFDEVALKDKQYGLTMSGLKEALYDPIGVATENIHELTIDNYQDVDKRMAQAGGLDLVLMGLGEDGHFCGNMPGYTDFSKETYSIPVIPGDQMYESLKEHLGEEPGDYFVTFGPKTVMAAKQLVLIVNGEHKAEIIKQVIEGPVTEQIPASILMTHPDITVILDEAAAKLLK</sequence>
<feature type="domain" description="Glucosamine/galactosamine-6-phosphate isomerase" evidence="2">
    <location>
        <begin position="21"/>
        <end position="218"/>
    </location>
</feature>
<dbReference type="STRING" id="53346.A5802_002070"/>
<evidence type="ECO:0000259" key="2">
    <source>
        <dbReference type="Pfam" id="PF01182"/>
    </source>
</evidence>
<dbReference type="Gene3D" id="3.40.50.1360">
    <property type="match status" value="1"/>
</dbReference>
<organism evidence="4 5">
    <name type="scientific">Enterococcus mundtii</name>
    <dbReference type="NCBI Taxonomy" id="53346"/>
    <lineage>
        <taxon>Bacteria</taxon>
        <taxon>Bacillati</taxon>
        <taxon>Bacillota</taxon>
        <taxon>Bacilli</taxon>
        <taxon>Lactobacillales</taxon>
        <taxon>Enterococcaceae</taxon>
        <taxon>Enterococcus</taxon>
    </lineage>
</organism>